<protein>
    <submittedName>
        <fullName evidence="1">Uncharacterized protein</fullName>
    </submittedName>
</protein>
<dbReference type="OrthoDB" id="377733at2759"/>
<reference evidence="1" key="1">
    <citation type="submission" date="2015-06" db="EMBL/GenBank/DDBJ databases">
        <authorList>
            <person name="Hoefler B.C."/>
            <person name="Straight P.D."/>
        </authorList>
    </citation>
    <scope>NUCLEOTIDE SEQUENCE</scope>
</reference>
<proteinExistence type="predicted"/>
<accession>A0A0K8U402</accession>
<gene>
    <name evidence="1" type="ORF">c0_g2_i1</name>
</gene>
<dbReference type="AlphaFoldDB" id="A0A0K8U402"/>
<name>A0A0K8U402_BACLA</name>
<feature type="non-terminal residue" evidence="1">
    <location>
        <position position="1"/>
    </location>
</feature>
<organism evidence="1">
    <name type="scientific">Bactrocera latifrons</name>
    <name type="common">Malaysian fruit fly</name>
    <name type="synonym">Chaetodacus latifrons</name>
    <dbReference type="NCBI Taxonomy" id="174628"/>
    <lineage>
        <taxon>Eukaryota</taxon>
        <taxon>Metazoa</taxon>
        <taxon>Ecdysozoa</taxon>
        <taxon>Arthropoda</taxon>
        <taxon>Hexapoda</taxon>
        <taxon>Insecta</taxon>
        <taxon>Pterygota</taxon>
        <taxon>Neoptera</taxon>
        <taxon>Endopterygota</taxon>
        <taxon>Diptera</taxon>
        <taxon>Brachycera</taxon>
        <taxon>Muscomorpha</taxon>
        <taxon>Tephritoidea</taxon>
        <taxon>Tephritidae</taxon>
        <taxon>Bactrocera</taxon>
        <taxon>Bactrocera</taxon>
    </lineage>
</organism>
<evidence type="ECO:0000313" key="1">
    <source>
        <dbReference type="EMBL" id="JAI21273.1"/>
    </source>
</evidence>
<dbReference type="EMBL" id="GDHF01031041">
    <property type="protein sequence ID" value="JAI21273.1"/>
    <property type="molecule type" value="Transcribed_RNA"/>
</dbReference>
<sequence>LTEAVRESEIRRYDPENVIRESKTSLAVTGTSWRRITSVEAFRRRPNHEMTHAQKQQQTAEQLQVHNYQNNKNVNANNKATTNRSSIITVENLEADDEQQWKRADAPLSATTTMTTLHI</sequence>